<dbReference type="KEGG" id="csur:N24_1270"/>
<evidence type="ECO:0000313" key="1">
    <source>
        <dbReference type="EMBL" id="BAU95532.1"/>
    </source>
</evidence>
<proteinExistence type="predicted"/>
<evidence type="ECO:0000313" key="2">
    <source>
        <dbReference type="Proteomes" id="UP000218244"/>
    </source>
</evidence>
<gene>
    <name evidence="1" type="ORF">N24_1270</name>
</gene>
<sequence length="67" mass="7428">MWMSSILDHVGLTKQTIELSDRLITVLDSGFANLSRVQLLLTTLSLLIAQVPPRFYFSSSSPNPGHI</sequence>
<organism evidence="1 2">
    <name type="scientific">Corynebacterium suranareeae</name>
    <dbReference type="NCBI Taxonomy" id="2506452"/>
    <lineage>
        <taxon>Bacteria</taxon>
        <taxon>Bacillati</taxon>
        <taxon>Actinomycetota</taxon>
        <taxon>Actinomycetes</taxon>
        <taxon>Mycobacteriales</taxon>
        <taxon>Corynebacteriaceae</taxon>
        <taxon>Corynebacterium</taxon>
    </lineage>
</organism>
<reference evidence="1 2" key="1">
    <citation type="submission" date="2016-02" db="EMBL/GenBank/DDBJ databases">
        <title>Corynebacterium glutamicum N24 whole genome sequencing project.</title>
        <authorList>
            <person name="Matsutani M."/>
            <person name="Nangtapong N."/>
            <person name="Yakushi T."/>
            <person name="Matsushita K."/>
        </authorList>
    </citation>
    <scope>NUCLEOTIDE SEQUENCE [LARGE SCALE GENOMIC DNA]</scope>
    <source>
        <strain evidence="1 2">N24</strain>
    </source>
</reference>
<dbReference type="EMBL" id="AP017369">
    <property type="protein sequence ID" value="BAU95532.1"/>
    <property type="molecule type" value="Genomic_DNA"/>
</dbReference>
<protein>
    <submittedName>
        <fullName evidence="1">Uncharacterized protein</fullName>
    </submittedName>
</protein>
<keyword evidence="2" id="KW-1185">Reference proteome</keyword>
<name>A0A169RUT3_9CORY</name>
<accession>A0A169RUT3</accession>
<dbReference type="AlphaFoldDB" id="A0A169RUT3"/>
<dbReference type="Proteomes" id="UP000218244">
    <property type="component" value="Chromosome"/>
</dbReference>